<name>A0A1J8QX71_9AGAM</name>
<evidence type="ECO:0000313" key="1">
    <source>
        <dbReference type="EMBL" id="OJA18056.1"/>
    </source>
</evidence>
<proteinExistence type="predicted"/>
<sequence>MSNNNTADNGHNIPSNRLDDSLEADITHLSALISNGSLDDSNETDDLKEILARLESADGVAKGVEGRLDELLGTLDNLLTSLEPHDEERIPENETTITVEAEQVAVISSESNPSGPTLGR</sequence>
<comment type="caution">
    <text evidence="1">The sequence shown here is derived from an EMBL/GenBank/DDBJ whole genome shotgun (WGS) entry which is preliminary data.</text>
</comment>
<dbReference type="OrthoDB" id="2595043at2759"/>
<gene>
    <name evidence="1" type="ORF">AZE42_05421</name>
</gene>
<protein>
    <submittedName>
        <fullName evidence="1">Uncharacterized protein</fullName>
    </submittedName>
</protein>
<dbReference type="AlphaFoldDB" id="A0A1J8QX71"/>
<keyword evidence="2" id="KW-1185">Reference proteome</keyword>
<evidence type="ECO:0000313" key="2">
    <source>
        <dbReference type="Proteomes" id="UP000183567"/>
    </source>
</evidence>
<dbReference type="EMBL" id="LVVM01001658">
    <property type="protein sequence ID" value="OJA18056.1"/>
    <property type="molecule type" value="Genomic_DNA"/>
</dbReference>
<accession>A0A1J8QX71</accession>
<dbReference type="Proteomes" id="UP000183567">
    <property type="component" value="Unassembled WGS sequence"/>
</dbReference>
<reference evidence="1 2" key="1">
    <citation type="submission" date="2016-03" db="EMBL/GenBank/DDBJ databases">
        <title>Comparative genomics of the ectomycorrhizal sister species Rhizopogon vinicolor and Rhizopogon vesiculosus (Basidiomycota: Boletales) reveals a divergence of the mating type B locus.</title>
        <authorList>
            <person name="Mujic A.B."/>
            <person name="Kuo A."/>
            <person name="Tritt A."/>
            <person name="Lipzen A."/>
            <person name="Chen C."/>
            <person name="Johnson J."/>
            <person name="Sharma A."/>
            <person name="Barry K."/>
            <person name="Grigoriev I.V."/>
            <person name="Spatafora J.W."/>
        </authorList>
    </citation>
    <scope>NUCLEOTIDE SEQUENCE [LARGE SCALE GENOMIC DNA]</scope>
    <source>
        <strain evidence="1 2">AM-OR11-056</strain>
    </source>
</reference>
<organism evidence="1 2">
    <name type="scientific">Rhizopogon vesiculosus</name>
    <dbReference type="NCBI Taxonomy" id="180088"/>
    <lineage>
        <taxon>Eukaryota</taxon>
        <taxon>Fungi</taxon>
        <taxon>Dikarya</taxon>
        <taxon>Basidiomycota</taxon>
        <taxon>Agaricomycotina</taxon>
        <taxon>Agaricomycetes</taxon>
        <taxon>Agaricomycetidae</taxon>
        <taxon>Boletales</taxon>
        <taxon>Suillineae</taxon>
        <taxon>Rhizopogonaceae</taxon>
        <taxon>Rhizopogon</taxon>
    </lineage>
</organism>